<evidence type="ECO:0000313" key="2">
    <source>
        <dbReference type="EMBL" id="CAI5769401.1"/>
    </source>
</evidence>
<dbReference type="Proteomes" id="UP001178461">
    <property type="component" value="Chromosome 3"/>
</dbReference>
<reference evidence="2" key="1">
    <citation type="submission" date="2022-12" db="EMBL/GenBank/DDBJ databases">
        <authorList>
            <person name="Alioto T."/>
            <person name="Alioto T."/>
            <person name="Gomez Garrido J."/>
        </authorList>
    </citation>
    <scope>NUCLEOTIDE SEQUENCE</scope>
</reference>
<dbReference type="EMBL" id="OX395128">
    <property type="protein sequence ID" value="CAI5769401.1"/>
    <property type="molecule type" value="Genomic_DNA"/>
</dbReference>
<evidence type="ECO:0000313" key="3">
    <source>
        <dbReference type="Proteomes" id="UP001178461"/>
    </source>
</evidence>
<proteinExistence type="predicted"/>
<sequence length="75" mass="8700">MGRTASLVLWMSHHMLQGNLFLGLKNENYGLDSNLIILAEIYQYGHSFLCVVMIISTLHNMNELILIRYNCRRTT</sequence>
<protein>
    <submittedName>
        <fullName evidence="2">Uncharacterized protein</fullName>
    </submittedName>
</protein>
<keyword evidence="1" id="KW-0472">Membrane</keyword>
<keyword evidence="3" id="KW-1185">Reference proteome</keyword>
<evidence type="ECO:0000256" key="1">
    <source>
        <dbReference type="SAM" id="Phobius"/>
    </source>
</evidence>
<dbReference type="AlphaFoldDB" id="A0AA35K074"/>
<keyword evidence="1" id="KW-0812">Transmembrane</keyword>
<keyword evidence="1" id="KW-1133">Transmembrane helix</keyword>
<organism evidence="2 3">
    <name type="scientific">Podarcis lilfordi</name>
    <name type="common">Lilford's wall lizard</name>
    <dbReference type="NCBI Taxonomy" id="74358"/>
    <lineage>
        <taxon>Eukaryota</taxon>
        <taxon>Metazoa</taxon>
        <taxon>Chordata</taxon>
        <taxon>Craniata</taxon>
        <taxon>Vertebrata</taxon>
        <taxon>Euteleostomi</taxon>
        <taxon>Lepidosauria</taxon>
        <taxon>Squamata</taxon>
        <taxon>Bifurcata</taxon>
        <taxon>Unidentata</taxon>
        <taxon>Episquamata</taxon>
        <taxon>Laterata</taxon>
        <taxon>Lacertibaenia</taxon>
        <taxon>Lacertidae</taxon>
        <taxon>Podarcis</taxon>
    </lineage>
</organism>
<accession>A0AA35K074</accession>
<feature type="transmembrane region" description="Helical" evidence="1">
    <location>
        <begin position="41"/>
        <end position="58"/>
    </location>
</feature>
<name>A0AA35K074_9SAUR</name>
<gene>
    <name evidence="2" type="ORF">PODLI_1B024301</name>
</gene>